<dbReference type="OrthoDB" id="8033832at2759"/>
<gene>
    <name evidence="2" type="ORF">P171DRAFT_247029</name>
</gene>
<feature type="compositionally biased region" description="Polar residues" evidence="1">
    <location>
        <begin position="53"/>
        <end position="63"/>
    </location>
</feature>
<feature type="compositionally biased region" description="Basic and acidic residues" evidence="1">
    <location>
        <begin position="7"/>
        <end position="17"/>
    </location>
</feature>
<evidence type="ECO:0000313" key="3">
    <source>
        <dbReference type="Proteomes" id="UP000799764"/>
    </source>
</evidence>
<accession>A0A9P4UCW9</accession>
<feature type="region of interest" description="Disordered" evidence="1">
    <location>
        <begin position="1"/>
        <end position="63"/>
    </location>
</feature>
<keyword evidence="3" id="KW-1185">Reference proteome</keyword>
<reference evidence="2" key="1">
    <citation type="journal article" date="2020" name="Stud. Mycol.">
        <title>101 Dothideomycetes genomes: a test case for predicting lifestyles and emergence of pathogens.</title>
        <authorList>
            <person name="Haridas S."/>
            <person name="Albert R."/>
            <person name="Binder M."/>
            <person name="Bloem J."/>
            <person name="Labutti K."/>
            <person name="Salamov A."/>
            <person name="Andreopoulos B."/>
            <person name="Baker S."/>
            <person name="Barry K."/>
            <person name="Bills G."/>
            <person name="Bluhm B."/>
            <person name="Cannon C."/>
            <person name="Castanera R."/>
            <person name="Culley D."/>
            <person name="Daum C."/>
            <person name="Ezra D."/>
            <person name="Gonzalez J."/>
            <person name="Henrissat B."/>
            <person name="Kuo A."/>
            <person name="Liang C."/>
            <person name="Lipzen A."/>
            <person name="Lutzoni F."/>
            <person name="Magnuson J."/>
            <person name="Mondo S."/>
            <person name="Nolan M."/>
            <person name="Ohm R."/>
            <person name="Pangilinan J."/>
            <person name="Park H.-J."/>
            <person name="Ramirez L."/>
            <person name="Alfaro M."/>
            <person name="Sun H."/>
            <person name="Tritt A."/>
            <person name="Yoshinaga Y."/>
            <person name="Zwiers L.-H."/>
            <person name="Turgeon B."/>
            <person name="Goodwin S."/>
            <person name="Spatafora J."/>
            <person name="Crous P."/>
            <person name="Grigoriev I."/>
        </authorList>
    </citation>
    <scope>NUCLEOTIDE SEQUENCE</scope>
    <source>
        <strain evidence="2">CBS 690.94</strain>
    </source>
</reference>
<comment type="caution">
    <text evidence="2">The sequence shown here is derived from an EMBL/GenBank/DDBJ whole genome shotgun (WGS) entry which is preliminary data.</text>
</comment>
<feature type="compositionally biased region" description="Low complexity" evidence="1">
    <location>
        <begin position="262"/>
        <end position="292"/>
    </location>
</feature>
<feature type="region of interest" description="Disordered" evidence="1">
    <location>
        <begin position="262"/>
        <end position="322"/>
    </location>
</feature>
<proteinExistence type="predicted"/>
<dbReference type="Gene3D" id="3.30.70.330">
    <property type="match status" value="1"/>
</dbReference>
<dbReference type="AlphaFoldDB" id="A0A9P4UCW9"/>
<evidence type="ECO:0000256" key="1">
    <source>
        <dbReference type="SAM" id="MobiDB-lite"/>
    </source>
</evidence>
<sequence>MQVHAVPDAERAYDSTGRRLPWGFDFPDSENSKRRIPEERGPFGKARKRGISRSKTPNISSAQDIVKQENLKHIDDIFAQYKADDKQKSLRKSSASQLPVSASAPNLLDAGGLSSSFQTGAPTNGAKIPKEVILYGFGEGQQWAAISKFEEISNGMIYEEYERQPQDPKFGLSFGAPRELQKSKLLASQVARINEYVGGDHWVKITFDSAEAADRAIHWSPHTIWGYEVYAEEYRGVGPKDGDRPIPAGSLSLTASPATLSSGTLHGGASQSSATASSATATGSAPALLSARRSSRPRLGEWDPSFDFDETPTPRASHALPPTSQDQALAHVTSSQHRHSGNSTLRIKPSSNLKVKLGEFKEGKVFLPSRPKWQETLGQFPLIGWVVGSGNGLIGDQVPRNADGKFDHANASLYWQLWYAIDSCAGTDFCGVREIEYDE</sequence>
<dbReference type="EMBL" id="MU001497">
    <property type="protein sequence ID" value="KAF2447184.1"/>
    <property type="molecule type" value="Genomic_DNA"/>
</dbReference>
<feature type="compositionally biased region" description="Basic and acidic residues" evidence="1">
    <location>
        <begin position="30"/>
        <end position="42"/>
    </location>
</feature>
<protein>
    <submittedName>
        <fullName evidence="2">Uncharacterized protein</fullName>
    </submittedName>
</protein>
<dbReference type="InterPro" id="IPR012677">
    <property type="entry name" value="Nucleotide-bd_a/b_plait_sf"/>
</dbReference>
<evidence type="ECO:0000313" key="2">
    <source>
        <dbReference type="EMBL" id="KAF2447184.1"/>
    </source>
</evidence>
<organism evidence="2 3">
    <name type="scientific">Karstenula rhodostoma CBS 690.94</name>
    <dbReference type="NCBI Taxonomy" id="1392251"/>
    <lineage>
        <taxon>Eukaryota</taxon>
        <taxon>Fungi</taxon>
        <taxon>Dikarya</taxon>
        <taxon>Ascomycota</taxon>
        <taxon>Pezizomycotina</taxon>
        <taxon>Dothideomycetes</taxon>
        <taxon>Pleosporomycetidae</taxon>
        <taxon>Pleosporales</taxon>
        <taxon>Massarineae</taxon>
        <taxon>Didymosphaeriaceae</taxon>
        <taxon>Karstenula</taxon>
    </lineage>
</organism>
<name>A0A9P4UCW9_9PLEO</name>
<dbReference type="Proteomes" id="UP000799764">
    <property type="component" value="Unassembled WGS sequence"/>
</dbReference>